<organism evidence="2 3">
    <name type="scientific">Mycoplasmopsis maculosa</name>
    <dbReference type="NCBI Taxonomy" id="114885"/>
    <lineage>
        <taxon>Bacteria</taxon>
        <taxon>Bacillati</taxon>
        <taxon>Mycoplasmatota</taxon>
        <taxon>Mycoplasmoidales</taxon>
        <taxon>Metamycoplasmataceae</taxon>
        <taxon>Mycoplasmopsis</taxon>
    </lineage>
</organism>
<dbReference type="EMBL" id="LR215037">
    <property type="protein sequence ID" value="VEU75268.1"/>
    <property type="molecule type" value="Genomic_DNA"/>
</dbReference>
<dbReference type="OrthoDB" id="398778at2"/>
<gene>
    <name evidence="2" type="ORF">NCTC10168_00185</name>
</gene>
<sequence length="96" mass="11170">MNRDPEVCLENIEKRRKLLLKLHEENLYNLAHPALIREEDKPIEAKCNDPFCQVVSEEITKEEKKRLLTIRILGLVFSLILITMAILIAVLISQTF</sequence>
<keyword evidence="1" id="KW-0812">Transmembrane</keyword>
<dbReference type="KEGG" id="mmau:NCTC10168_00185"/>
<dbReference type="RefSeq" id="WP_129646219.1">
    <property type="nucleotide sequence ID" value="NZ_LR215037.1"/>
</dbReference>
<dbReference type="Proteomes" id="UP000290243">
    <property type="component" value="Chromosome"/>
</dbReference>
<proteinExistence type="predicted"/>
<evidence type="ECO:0000313" key="3">
    <source>
        <dbReference type="Proteomes" id="UP000290243"/>
    </source>
</evidence>
<keyword evidence="3" id="KW-1185">Reference proteome</keyword>
<name>A0A449B406_9BACT</name>
<dbReference type="AlphaFoldDB" id="A0A449B406"/>
<keyword evidence="1" id="KW-1133">Transmembrane helix</keyword>
<evidence type="ECO:0000256" key="1">
    <source>
        <dbReference type="SAM" id="Phobius"/>
    </source>
</evidence>
<feature type="transmembrane region" description="Helical" evidence="1">
    <location>
        <begin position="72"/>
        <end position="92"/>
    </location>
</feature>
<accession>A0A449B406</accession>
<evidence type="ECO:0000313" key="2">
    <source>
        <dbReference type="EMBL" id="VEU75268.1"/>
    </source>
</evidence>
<reference evidence="2 3" key="1">
    <citation type="submission" date="2019-01" db="EMBL/GenBank/DDBJ databases">
        <authorList>
            <consortium name="Pathogen Informatics"/>
        </authorList>
    </citation>
    <scope>NUCLEOTIDE SEQUENCE [LARGE SCALE GENOMIC DNA]</scope>
    <source>
        <strain evidence="2 3">NCTC10168</strain>
    </source>
</reference>
<keyword evidence="1" id="KW-0472">Membrane</keyword>
<protein>
    <submittedName>
        <fullName evidence="2">Uncharacterized protein</fullName>
    </submittedName>
</protein>